<dbReference type="GO" id="GO:0003700">
    <property type="term" value="F:DNA-binding transcription factor activity"/>
    <property type="evidence" value="ECO:0007669"/>
    <property type="project" value="InterPro"/>
</dbReference>
<dbReference type="SMART" id="SM00347">
    <property type="entry name" value="HTH_MARR"/>
    <property type="match status" value="1"/>
</dbReference>
<keyword evidence="2" id="KW-0238">DNA-binding</keyword>
<dbReference type="Pfam" id="PF12802">
    <property type="entry name" value="MarR_2"/>
    <property type="match status" value="1"/>
</dbReference>
<dbReference type="Proteomes" id="UP000093962">
    <property type="component" value="Unassembled WGS sequence"/>
</dbReference>
<name>A0A1A0MWG5_MYCMU</name>
<dbReference type="OrthoDB" id="4629660at2"/>
<accession>A0A1A0MWG5</accession>
<comment type="caution">
    <text evidence="5">The sequence shown here is derived from an EMBL/GenBank/DDBJ whole genome shotgun (WGS) entry which is preliminary data.</text>
</comment>
<organism evidence="5 6">
    <name type="scientific">Mycolicibacterium mucogenicum</name>
    <name type="common">Mycobacterium mucogenicum</name>
    <dbReference type="NCBI Taxonomy" id="56689"/>
    <lineage>
        <taxon>Bacteria</taxon>
        <taxon>Bacillati</taxon>
        <taxon>Actinomycetota</taxon>
        <taxon>Actinomycetes</taxon>
        <taxon>Mycobacteriales</taxon>
        <taxon>Mycobacteriaceae</taxon>
        <taxon>Mycolicibacterium</taxon>
    </lineage>
</organism>
<evidence type="ECO:0000256" key="1">
    <source>
        <dbReference type="ARBA" id="ARBA00023015"/>
    </source>
</evidence>
<dbReference type="PANTHER" id="PTHR33164">
    <property type="entry name" value="TRANSCRIPTIONAL REGULATOR, MARR FAMILY"/>
    <property type="match status" value="1"/>
</dbReference>
<dbReference type="InterPro" id="IPR039422">
    <property type="entry name" value="MarR/SlyA-like"/>
</dbReference>
<evidence type="ECO:0000259" key="4">
    <source>
        <dbReference type="PROSITE" id="PS50995"/>
    </source>
</evidence>
<evidence type="ECO:0000256" key="2">
    <source>
        <dbReference type="ARBA" id="ARBA00023125"/>
    </source>
</evidence>
<dbReference type="EMBL" id="LZSF01000067">
    <property type="protein sequence ID" value="OBA89854.1"/>
    <property type="molecule type" value="Genomic_DNA"/>
</dbReference>
<feature type="domain" description="HTH marR-type" evidence="4">
    <location>
        <begin position="2"/>
        <end position="128"/>
    </location>
</feature>
<evidence type="ECO:0000313" key="5">
    <source>
        <dbReference type="EMBL" id="OBA89854.1"/>
    </source>
</evidence>
<dbReference type="PANTHER" id="PTHR33164:SF64">
    <property type="entry name" value="TRANSCRIPTIONAL REGULATOR SLYA"/>
    <property type="match status" value="1"/>
</dbReference>
<keyword evidence="3" id="KW-0804">Transcription</keyword>
<dbReference type="Gene3D" id="1.10.10.10">
    <property type="entry name" value="Winged helix-like DNA-binding domain superfamily/Winged helix DNA-binding domain"/>
    <property type="match status" value="1"/>
</dbReference>
<sequence length="128" mass="14063">MTTSITATLLRAARNLTACLDAELQDTGLGVEHWLALDALAAAAGLTMAELQALTPTPGPTLTRVVDRLVVQALAYREVDQFDRRKVRVFLSERGTLLHDSLRSRIEPVEAQWAASNRRQLSDRLASP</sequence>
<dbReference type="SUPFAM" id="SSF46785">
    <property type="entry name" value="Winged helix' DNA-binding domain"/>
    <property type="match status" value="1"/>
</dbReference>
<dbReference type="GO" id="GO:0003677">
    <property type="term" value="F:DNA binding"/>
    <property type="evidence" value="ECO:0007669"/>
    <property type="project" value="UniProtKB-KW"/>
</dbReference>
<dbReference type="InterPro" id="IPR036388">
    <property type="entry name" value="WH-like_DNA-bd_sf"/>
</dbReference>
<dbReference type="InterPro" id="IPR036390">
    <property type="entry name" value="WH_DNA-bd_sf"/>
</dbReference>
<protein>
    <recommendedName>
        <fullName evidence="4">HTH marR-type domain-containing protein</fullName>
    </recommendedName>
</protein>
<evidence type="ECO:0000313" key="6">
    <source>
        <dbReference type="Proteomes" id="UP000093962"/>
    </source>
</evidence>
<dbReference type="PROSITE" id="PS50995">
    <property type="entry name" value="HTH_MARR_2"/>
    <property type="match status" value="1"/>
</dbReference>
<dbReference type="GO" id="GO:0006950">
    <property type="term" value="P:response to stress"/>
    <property type="evidence" value="ECO:0007669"/>
    <property type="project" value="TreeGrafter"/>
</dbReference>
<keyword evidence="1" id="KW-0805">Transcription regulation</keyword>
<dbReference type="AlphaFoldDB" id="A0A1A0MWG5"/>
<dbReference type="InterPro" id="IPR000835">
    <property type="entry name" value="HTH_MarR-typ"/>
</dbReference>
<gene>
    <name evidence="5" type="ORF">A5642_14325</name>
</gene>
<reference evidence="5 6" key="1">
    <citation type="submission" date="2016-06" db="EMBL/GenBank/DDBJ databases">
        <authorList>
            <person name="Kjaerup R.B."/>
            <person name="Dalgaard T.S."/>
            <person name="Juul-Madsen H.R."/>
        </authorList>
    </citation>
    <scope>NUCLEOTIDE SEQUENCE [LARGE SCALE GENOMIC DNA]</scope>
    <source>
        <strain evidence="5 6">1199456.5</strain>
    </source>
</reference>
<proteinExistence type="predicted"/>
<evidence type="ECO:0000256" key="3">
    <source>
        <dbReference type="ARBA" id="ARBA00023163"/>
    </source>
</evidence>